<feature type="region of interest" description="Disordered" evidence="1">
    <location>
        <begin position="1"/>
        <end position="52"/>
    </location>
</feature>
<dbReference type="AlphaFoldDB" id="A0A5C3LHK0"/>
<accession>A0A5C3LHK0</accession>
<dbReference type="Proteomes" id="UP000308652">
    <property type="component" value="Unassembled WGS sequence"/>
</dbReference>
<evidence type="ECO:0000313" key="3">
    <source>
        <dbReference type="Proteomes" id="UP000308652"/>
    </source>
</evidence>
<keyword evidence="3" id="KW-1185">Reference proteome</keyword>
<name>A0A5C3LHK0_9AGAR</name>
<evidence type="ECO:0000313" key="2">
    <source>
        <dbReference type="EMBL" id="TFK32115.1"/>
    </source>
</evidence>
<reference evidence="2 3" key="1">
    <citation type="journal article" date="2019" name="Nat. Ecol. Evol.">
        <title>Megaphylogeny resolves global patterns of mushroom evolution.</title>
        <authorList>
            <person name="Varga T."/>
            <person name="Krizsan K."/>
            <person name="Foldi C."/>
            <person name="Dima B."/>
            <person name="Sanchez-Garcia M."/>
            <person name="Sanchez-Ramirez S."/>
            <person name="Szollosi G.J."/>
            <person name="Szarkandi J.G."/>
            <person name="Papp V."/>
            <person name="Albert L."/>
            <person name="Andreopoulos W."/>
            <person name="Angelini C."/>
            <person name="Antonin V."/>
            <person name="Barry K.W."/>
            <person name="Bougher N.L."/>
            <person name="Buchanan P."/>
            <person name="Buyck B."/>
            <person name="Bense V."/>
            <person name="Catcheside P."/>
            <person name="Chovatia M."/>
            <person name="Cooper J."/>
            <person name="Damon W."/>
            <person name="Desjardin D."/>
            <person name="Finy P."/>
            <person name="Geml J."/>
            <person name="Haridas S."/>
            <person name="Hughes K."/>
            <person name="Justo A."/>
            <person name="Karasinski D."/>
            <person name="Kautmanova I."/>
            <person name="Kiss B."/>
            <person name="Kocsube S."/>
            <person name="Kotiranta H."/>
            <person name="LaButti K.M."/>
            <person name="Lechner B.E."/>
            <person name="Liimatainen K."/>
            <person name="Lipzen A."/>
            <person name="Lukacs Z."/>
            <person name="Mihaltcheva S."/>
            <person name="Morgado L.N."/>
            <person name="Niskanen T."/>
            <person name="Noordeloos M.E."/>
            <person name="Ohm R.A."/>
            <person name="Ortiz-Santana B."/>
            <person name="Ovrebo C."/>
            <person name="Racz N."/>
            <person name="Riley R."/>
            <person name="Savchenko A."/>
            <person name="Shiryaev A."/>
            <person name="Soop K."/>
            <person name="Spirin V."/>
            <person name="Szebenyi C."/>
            <person name="Tomsovsky M."/>
            <person name="Tulloss R.E."/>
            <person name="Uehling J."/>
            <person name="Grigoriev I.V."/>
            <person name="Vagvolgyi C."/>
            <person name="Papp T."/>
            <person name="Martin F.M."/>
            <person name="Miettinen O."/>
            <person name="Hibbett D.S."/>
            <person name="Nagy L.G."/>
        </authorList>
    </citation>
    <scope>NUCLEOTIDE SEQUENCE [LARGE SCALE GENOMIC DNA]</scope>
    <source>
        <strain evidence="2 3">CBS 166.37</strain>
    </source>
</reference>
<feature type="compositionally biased region" description="Basic and acidic residues" evidence="1">
    <location>
        <begin position="15"/>
        <end position="43"/>
    </location>
</feature>
<protein>
    <submittedName>
        <fullName evidence="2">Uncharacterized protein</fullName>
    </submittedName>
</protein>
<organism evidence="2 3">
    <name type="scientific">Crucibulum laeve</name>
    <dbReference type="NCBI Taxonomy" id="68775"/>
    <lineage>
        <taxon>Eukaryota</taxon>
        <taxon>Fungi</taxon>
        <taxon>Dikarya</taxon>
        <taxon>Basidiomycota</taxon>
        <taxon>Agaricomycotina</taxon>
        <taxon>Agaricomycetes</taxon>
        <taxon>Agaricomycetidae</taxon>
        <taxon>Agaricales</taxon>
        <taxon>Agaricineae</taxon>
        <taxon>Nidulariaceae</taxon>
        <taxon>Crucibulum</taxon>
    </lineage>
</organism>
<dbReference type="EMBL" id="ML213686">
    <property type="protein sequence ID" value="TFK32115.1"/>
    <property type="molecule type" value="Genomic_DNA"/>
</dbReference>
<sequence length="172" mass="19172">MVPFTRARQRRGRRTCREKQGKGGGGGRERGEVRNRMEGRGEGDNQNTTRPSRASYLLSTLSRPNPNRSPSFLFPLSLPPSSLSQSSIHGRIRNPLLYQLSHPSLPLSSSFHPLLIRIPPVPTLFFYGPILLSDPPLAVLQHFSTSSFWAAPQLSRNSTPDPVILIWTLIPP</sequence>
<evidence type="ECO:0000256" key="1">
    <source>
        <dbReference type="SAM" id="MobiDB-lite"/>
    </source>
</evidence>
<gene>
    <name evidence="2" type="ORF">BDQ12DRAFT_526973</name>
</gene>
<proteinExistence type="predicted"/>